<protein>
    <submittedName>
        <fullName evidence="1">Uncharacterized protein</fullName>
    </submittedName>
</protein>
<sequence>MENEVQLPNDIIELISIDDLNVVTDVCLGNTSWKNRCNTPYFKNQLINKYFTFQDDEYKKYLSTLNILSLIKILKLNNNYPSRIFDLSKIDDNINKFINNNIFKKYIVGRYIDNFGYDKYMNMGNYIQYNLYTLEEIQKMLLILYPDINKAQFYDNLQYNIKTIYNNNINAMNKFWYNYLYRIFLTTENKDKLIKFVNEIDIDNNILLDSSLYSNKFFVESHPLIMRKKSYESFYNTWDMLTNYWEYILHGGKIVEGTLEFEQVFYHIPLHSSNPSNIINMFIGDILSMADKDKTRHLYFFNKGYKSEGIDVTNQFDVYNWGIGYLNGKTVYREDIKNILTSLHENLDLLRASYNMILISYRSRHILALLYTHNPNLFVSVLKSLPALMYPVYTDIIPKLKIQDEVLSIPTNIVDDIIYNNVLLSNERYNVYKISRILKTTNYSTLHSYLHQYIPLIN</sequence>
<organism evidence="1">
    <name type="scientific">Orpheovirus IHUMI-LCC2</name>
    <dbReference type="NCBI Taxonomy" id="2023057"/>
    <lineage>
        <taxon>Viruses</taxon>
        <taxon>Varidnaviria</taxon>
        <taxon>Bamfordvirae</taxon>
        <taxon>Nucleocytoviricota</taxon>
        <taxon>Megaviricetes</taxon>
        <taxon>Pimascovirales</taxon>
        <taxon>Ocovirineae</taxon>
        <taxon>Orpheoviridae</taxon>
        <taxon>Alphaorpheovirus</taxon>
        <taxon>Alphaorpheovirus massiliense</taxon>
    </lineage>
</organism>
<evidence type="ECO:0000313" key="1">
    <source>
        <dbReference type="EMBL" id="SNW62675.1"/>
    </source>
</evidence>
<dbReference type="GeneID" id="35382596"/>
<reference evidence="1" key="1">
    <citation type="submission" date="2017-08" db="EMBL/GenBank/DDBJ databases">
        <authorList>
            <consortium name="Urmite Genomes"/>
        </authorList>
    </citation>
    <scope>NUCLEOTIDE SEQUENCE [LARGE SCALE GENOMIC DNA]</scope>
    <source>
        <strain evidence="1">IHUMI-LCC2</strain>
    </source>
</reference>
<keyword evidence="2" id="KW-1185">Reference proteome</keyword>
<evidence type="ECO:0000313" key="2">
    <source>
        <dbReference type="Proteomes" id="UP000236316"/>
    </source>
</evidence>
<proteinExistence type="predicted"/>
<dbReference type="EMBL" id="LT906555">
    <property type="protein sequence ID" value="SNW62675.1"/>
    <property type="molecule type" value="Genomic_DNA"/>
</dbReference>
<gene>
    <name evidence="1" type="ORF">ORPV_771</name>
</gene>
<dbReference type="Proteomes" id="UP000236316">
    <property type="component" value="Segment"/>
</dbReference>
<dbReference type="KEGG" id="vg:35382596"/>
<accession>A0A2I2L544</accession>
<name>A0A2I2L544_9VIRU</name>
<dbReference type="RefSeq" id="YP_009448977.1">
    <property type="nucleotide sequence ID" value="NC_036594.1"/>
</dbReference>